<feature type="domain" description="YEATS" evidence="4">
    <location>
        <begin position="38"/>
        <end position="188"/>
    </location>
</feature>
<dbReference type="RefSeq" id="XP_034118381.1">
    <property type="nucleotide sequence ID" value="XM_034262490.2"/>
</dbReference>
<dbReference type="OrthoDB" id="16041at2759"/>
<accession>A0A6P8XP34</accession>
<dbReference type="Gene3D" id="2.60.40.1970">
    <property type="entry name" value="YEATS domain"/>
    <property type="match status" value="1"/>
</dbReference>
<reference evidence="6" key="1">
    <citation type="submission" date="2025-08" db="UniProtKB">
        <authorList>
            <consortium name="RefSeq"/>
        </authorList>
    </citation>
    <scope>IDENTIFICATION</scope>
    <source>
        <strain evidence="6">15112-1751.03</strain>
        <tissue evidence="6">Whole Adult</tissue>
    </source>
</reference>
<evidence type="ECO:0000259" key="4">
    <source>
        <dbReference type="PROSITE" id="PS51037"/>
    </source>
</evidence>
<dbReference type="Proteomes" id="UP000515160">
    <property type="component" value="Chromosome X"/>
</dbReference>
<evidence type="ECO:0000256" key="3">
    <source>
        <dbReference type="SAM" id="MobiDB-lite"/>
    </source>
</evidence>
<name>A0A6P8XP34_DROAB</name>
<gene>
    <name evidence="6" type="primary">LOC117577624</name>
</gene>
<keyword evidence="1 2" id="KW-0539">Nucleus</keyword>
<evidence type="ECO:0000313" key="6">
    <source>
        <dbReference type="RefSeq" id="XP_034118381.1"/>
    </source>
</evidence>
<dbReference type="GeneID" id="117577624"/>
<dbReference type="GO" id="GO:0005634">
    <property type="term" value="C:nucleus"/>
    <property type="evidence" value="ECO:0007669"/>
    <property type="project" value="UniProtKB-SubCell"/>
</dbReference>
<proteinExistence type="predicted"/>
<dbReference type="InterPro" id="IPR038704">
    <property type="entry name" value="YEAST_sf"/>
</dbReference>
<comment type="subcellular location">
    <subcellularLocation>
        <location evidence="2">Nucleus</location>
    </subcellularLocation>
</comment>
<dbReference type="CDD" id="cd16887">
    <property type="entry name" value="YEATS"/>
    <property type="match status" value="1"/>
</dbReference>
<dbReference type="InterPro" id="IPR055129">
    <property type="entry name" value="YEATS_dom"/>
</dbReference>
<protein>
    <submittedName>
        <fullName evidence="6">Uncharacterized protein LOC117577624</fullName>
    </submittedName>
</protein>
<dbReference type="Pfam" id="PF03366">
    <property type="entry name" value="YEATS"/>
    <property type="match status" value="1"/>
</dbReference>
<keyword evidence="5" id="KW-1185">Reference proteome</keyword>
<organism evidence="5 6">
    <name type="scientific">Drosophila albomicans</name>
    <name type="common">Fruit fly</name>
    <dbReference type="NCBI Taxonomy" id="7291"/>
    <lineage>
        <taxon>Eukaryota</taxon>
        <taxon>Metazoa</taxon>
        <taxon>Ecdysozoa</taxon>
        <taxon>Arthropoda</taxon>
        <taxon>Hexapoda</taxon>
        <taxon>Insecta</taxon>
        <taxon>Pterygota</taxon>
        <taxon>Neoptera</taxon>
        <taxon>Endopterygota</taxon>
        <taxon>Diptera</taxon>
        <taxon>Brachycera</taxon>
        <taxon>Muscomorpha</taxon>
        <taxon>Ephydroidea</taxon>
        <taxon>Drosophilidae</taxon>
        <taxon>Drosophila</taxon>
    </lineage>
</organism>
<evidence type="ECO:0000256" key="2">
    <source>
        <dbReference type="PROSITE-ProRule" id="PRU00376"/>
    </source>
</evidence>
<dbReference type="AlphaFoldDB" id="A0A6P8XP34"/>
<evidence type="ECO:0000256" key="1">
    <source>
        <dbReference type="ARBA" id="ARBA00023242"/>
    </source>
</evidence>
<sequence length="268" mass="30486">MSYSNLYSSTVDGCQRVSYCRNPSLDRFWERERGGECRSARDNATGDGLIICKDLIIGCKPESTDDFRPFIFEPTWCVYIKAQDRVDMGHYVKRVTFRMSPRLPLRLHVADSSPFEITEVLSTDFPLELQVDYIDSSMTPTTYVYKPNDVFDGTYNVELRMNFQGHQRKDKMFFMSPPLAMQLSLSTLAPLSGVAKPKFLTASVKSVSLPRTEKQEQPQPQPMESNGTEEEEEELTAGLPLALPSVPRPIFNVRRGSLFELTSQQSQL</sequence>
<dbReference type="PROSITE" id="PS51037">
    <property type="entry name" value="YEATS"/>
    <property type="match status" value="1"/>
</dbReference>
<evidence type="ECO:0000313" key="5">
    <source>
        <dbReference type="Proteomes" id="UP000515160"/>
    </source>
</evidence>
<feature type="region of interest" description="Disordered" evidence="3">
    <location>
        <begin position="206"/>
        <end position="247"/>
    </location>
</feature>